<dbReference type="RefSeq" id="WP_345376377.1">
    <property type="nucleotide sequence ID" value="NZ_BAABLM010000005.1"/>
</dbReference>
<feature type="coiled-coil region" evidence="1">
    <location>
        <begin position="6"/>
        <end position="36"/>
    </location>
</feature>
<sequence>MSDETLEQLRRERRRALAAEAALAAARRQNDVLQLKNTELAGIIDALLVNSRPTRTVPALPDVPESDA</sequence>
<dbReference type="Proteomes" id="UP001501295">
    <property type="component" value="Unassembled WGS sequence"/>
</dbReference>
<evidence type="ECO:0000313" key="2">
    <source>
        <dbReference type="EMBL" id="GAA4680028.1"/>
    </source>
</evidence>
<evidence type="ECO:0008006" key="4">
    <source>
        <dbReference type="Google" id="ProtNLM"/>
    </source>
</evidence>
<evidence type="ECO:0000313" key="3">
    <source>
        <dbReference type="Proteomes" id="UP001501295"/>
    </source>
</evidence>
<dbReference type="EMBL" id="BAABLM010000005">
    <property type="protein sequence ID" value="GAA4680028.1"/>
    <property type="molecule type" value="Genomic_DNA"/>
</dbReference>
<reference evidence="3" key="1">
    <citation type="journal article" date="2019" name="Int. J. Syst. Evol. Microbiol.">
        <title>The Global Catalogue of Microorganisms (GCM) 10K type strain sequencing project: providing services to taxonomists for standard genome sequencing and annotation.</title>
        <authorList>
            <consortium name="The Broad Institute Genomics Platform"/>
            <consortium name="The Broad Institute Genome Sequencing Center for Infectious Disease"/>
            <person name="Wu L."/>
            <person name="Ma J."/>
        </authorList>
    </citation>
    <scope>NUCLEOTIDE SEQUENCE [LARGE SCALE GENOMIC DNA]</scope>
    <source>
        <strain evidence="3">JCM 18956</strain>
    </source>
</reference>
<organism evidence="2 3">
    <name type="scientific">Frondihabitans cladoniiphilus</name>
    <dbReference type="NCBI Taxonomy" id="715785"/>
    <lineage>
        <taxon>Bacteria</taxon>
        <taxon>Bacillati</taxon>
        <taxon>Actinomycetota</taxon>
        <taxon>Actinomycetes</taxon>
        <taxon>Micrococcales</taxon>
        <taxon>Microbacteriaceae</taxon>
        <taxon>Frondihabitans</taxon>
    </lineage>
</organism>
<comment type="caution">
    <text evidence="2">The sequence shown here is derived from an EMBL/GenBank/DDBJ whole genome shotgun (WGS) entry which is preliminary data.</text>
</comment>
<protein>
    <recommendedName>
        <fullName evidence="4">DUF4315 family protein</fullName>
    </recommendedName>
</protein>
<proteinExistence type="predicted"/>
<name>A0ABP8W3T1_9MICO</name>
<keyword evidence="1" id="KW-0175">Coiled coil</keyword>
<evidence type="ECO:0000256" key="1">
    <source>
        <dbReference type="SAM" id="Coils"/>
    </source>
</evidence>
<gene>
    <name evidence="2" type="ORF">GCM10025780_26480</name>
</gene>
<accession>A0ABP8W3T1</accession>
<keyword evidence="3" id="KW-1185">Reference proteome</keyword>